<sequence length="420" mass="48027">MATLLPCHAHRNCTYHQHWTTRMNNVNGTLAANTAGNISSVEHETPKNRTPSGTLPHDTRSQPAALFPNIPNELLLAISAHLSPIERASLALTCRRFASAIGPPAWKLLSKAGIASWATHERMLDVLQRDLSSDNFWRCEACLRFHSRRKSMPVDDTGYFQRLHHTSQGVTRFLRGWGNDYVQLGPSTIPIYVLHFASAQAVMDRHFNNTNQGVCLDALRCSGELTLPNSETSEMHLRYDIAPRIIVDRLVIQSTYMFTLKPTMVVRNVKVNEASASEFITALDFWTCGHRQTGDILSRAERVSKNSGACKQQRCSHCPTQSTVYLFAQNIIRIRTWQNIGSVRSIKELNWVHLSRTGKWKKKHKWGKEDLQEAYQRIWCSTKEEFMNQVERSDGRGQWYEPELKTRVYKTLPLTIVERI</sequence>
<dbReference type="EMBL" id="JAGMWT010000001">
    <property type="protein sequence ID" value="KAH7139151.1"/>
    <property type="molecule type" value="Genomic_DNA"/>
</dbReference>
<evidence type="ECO:0000259" key="2">
    <source>
        <dbReference type="PROSITE" id="PS50181"/>
    </source>
</evidence>
<dbReference type="SMART" id="SM00256">
    <property type="entry name" value="FBOX"/>
    <property type="match status" value="1"/>
</dbReference>
<reference evidence="3" key="1">
    <citation type="journal article" date="2021" name="Nat. Commun.">
        <title>Genetic determinants of endophytism in the Arabidopsis root mycobiome.</title>
        <authorList>
            <person name="Mesny F."/>
            <person name="Miyauchi S."/>
            <person name="Thiergart T."/>
            <person name="Pickel B."/>
            <person name="Atanasova L."/>
            <person name="Karlsson M."/>
            <person name="Huettel B."/>
            <person name="Barry K.W."/>
            <person name="Haridas S."/>
            <person name="Chen C."/>
            <person name="Bauer D."/>
            <person name="Andreopoulos W."/>
            <person name="Pangilinan J."/>
            <person name="LaButti K."/>
            <person name="Riley R."/>
            <person name="Lipzen A."/>
            <person name="Clum A."/>
            <person name="Drula E."/>
            <person name="Henrissat B."/>
            <person name="Kohler A."/>
            <person name="Grigoriev I.V."/>
            <person name="Martin F.M."/>
            <person name="Hacquard S."/>
        </authorList>
    </citation>
    <scope>NUCLEOTIDE SEQUENCE</scope>
    <source>
        <strain evidence="3">MPI-CAGE-CH-0243</strain>
    </source>
</reference>
<gene>
    <name evidence="3" type="ORF">B0J11DRAFT_36205</name>
</gene>
<dbReference type="PROSITE" id="PS50181">
    <property type="entry name" value="FBOX"/>
    <property type="match status" value="1"/>
</dbReference>
<accession>A0A9P9ELI8</accession>
<dbReference type="CDD" id="cd09917">
    <property type="entry name" value="F-box_SF"/>
    <property type="match status" value="1"/>
</dbReference>
<organism evidence="3 4">
    <name type="scientific">Dendryphion nanum</name>
    <dbReference type="NCBI Taxonomy" id="256645"/>
    <lineage>
        <taxon>Eukaryota</taxon>
        <taxon>Fungi</taxon>
        <taxon>Dikarya</taxon>
        <taxon>Ascomycota</taxon>
        <taxon>Pezizomycotina</taxon>
        <taxon>Dothideomycetes</taxon>
        <taxon>Pleosporomycetidae</taxon>
        <taxon>Pleosporales</taxon>
        <taxon>Torulaceae</taxon>
        <taxon>Dendryphion</taxon>
    </lineage>
</organism>
<name>A0A9P9ELI8_9PLEO</name>
<proteinExistence type="predicted"/>
<evidence type="ECO:0000313" key="3">
    <source>
        <dbReference type="EMBL" id="KAH7139151.1"/>
    </source>
</evidence>
<dbReference type="InterPro" id="IPR036047">
    <property type="entry name" value="F-box-like_dom_sf"/>
</dbReference>
<dbReference type="Pfam" id="PF12937">
    <property type="entry name" value="F-box-like"/>
    <property type="match status" value="1"/>
</dbReference>
<dbReference type="Proteomes" id="UP000700596">
    <property type="component" value="Unassembled WGS sequence"/>
</dbReference>
<dbReference type="SUPFAM" id="SSF81383">
    <property type="entry name" value="F-box domain"/>
    <property type="match status" value="1"/>
</dbReference>
<feature type="region of interest" description="Disordered" evidence="1">
    <location>
        <begin position="38"/>
        <end position="57"/>
    </location>
</feature>
<evidence type="ECO:0000256" key="1">
    <source>
        <dbReference type="SAM" id="MobiDB-lite"/>
    </source>
</evidence>
<keyword evidence="4" id="KW-1185">Reference proteome</keyword>
<protein>
    <recommendedName>
        <fullName evidence="2">F-box domain-containing protein</fullName>
    </recommendedName>
</protein>
<dbReference type="InterPro" id="IPR001810">
    <property type="entry name" value="F-box_dom"/>
</dbReference>
<feature type="domain" description="F-box" evidence="2">
    <location>
        <begin position="64"/>
        <end position="109"/>
    </location>
</feature>
<dbReference type="AlphaFoldDB" id="A0A9P9ELI8"/>
<dbReference type="OrthoDB" id="3766406at2759"/>
<evidence type="ECO:0000313" key="4">
    <source>
        <dbReference type="Proteomes" id="UP000700596"/>
    </source>
</evidence>
<comment type="caution">
    <text evidence="3">The sequence shown here is derived from an EMBL/GenBank/DDBJ whole genome shotgun (WGS) entry which is preliminary data.</text>
</comment>